<sequence>MGHFSPSISAQCVCTCTSPVSLHPTLRINQENEEDETRQQRNPQQQHQPQPHEVPSHAASCMRLNDTPTANLAQRRLSRTVNPQIMATYQPTTTQTERLSPDNEENVVEQTESIVRNYMYIRYQTDMQSEESELSIATPRIPEFRCFTANPLSPTSQVGRRLAEIGDQINSQYQCEFSEMISQLRITPATAYEAFAGVARRLFTQGINWGRIAALLSFGYQVALSVKAGIGEFISKIINSIVKFICTEKIAHWISEQGGWRAALSYKFETSESLRLFFAISVAAAATAGLMYWLGRR</sequence>
<dbReference type="GO" id="GO:0051400">
    <property type="term" value="F:BH domain binding"/>
    <property type="evidence" value="ECO:0007669"/>
    <property type="project" value="TreeGrafter"/>
</dbReference>
<dbReference type="InterPro" id="IPR002475">
    <property type="entry name" value="Bcl2-like"/>
</dbReference>
<keyword evidence="4" id="KW-1133">Transmembrane helix</keyword>
<dbReference type="Gene3D" id="1.10.437.10">
    <property type="entry name" value="Blc2-like"/>
    <property type="match status" value="1"/>
</dbReference>
<evidence type="ECO:0000256" key="4">
    <source>
        <dbReference type="SAM" id="Phobius"/>
    </source>
</evidence>
<dbReference type="PANTHER" id="PTHR11256">
    <property type="entry name" value="BCL-2 RELATED"/>
    <property type="match status" value="1"/>
</dbReference>
<reference evidence="6" key="1">
    <citation type="submission" date="2022-11" db="UniProtKB">
        <authorList>
            <consortium name="EnsemblMetazoa"/>
        </authorList>
    </citation>
    <scope>IDENTIFICATION</scope>
</reference>
<protein>
    <recommendedName>
        <fullName evidence="5">Bcl-2 Bcl-2 homology region 1-3 domain-containing protein</fullName>
    </recommendedName>
</protein>
<keyword evidence="7" id="KW-1185">Reference proteome</keyword>
<evidence type="ECO:0000256" key="1">
    <source>
        <dbReference type="ARBA" id="ARBA00009458"/>
    </source>
</evidence>
<keyword evidence="4" id="KW-0472">Membrane</keyword>
<evidence type="ECO:0000256" key="3">
    <source>
        <dbReference type="SAM" id="MobiDB-lite"/>
    </source>
</evidence>
<feature type="domain" description="Bcl-2 Bcl-2 homology region 1-3" evidence="5">
    <location>
        <begin position="162"/>
        <end position="260"/>
    </location>
</feature>
<feature type="compositionally biased region" description="Low complexity" evidence="3">
    <location>
        <begin position="40"/>
        <end position="51"/>
    </location>
</feature>
<accession>A0A913ZAW0</accession>
<dbReference type="OMA" id="MTSEFQT"/>
<proteinExistence type="inferred from homology"/>
<dbReference type="SUPFAM" id="SSF56854">
    <property type="entry name" value="Bcl-2 inhibitors of programmed cell death"/>
    <property type="match status" value="1"/>
</dbReference>
<dbReference type="GeneID" id="119722721"/>
<dbReference type="GO" id="GO:0097192">
    <property type="term" value="P:extrinsic apoptotic signaling pathway in absence of ligand"/>
    <property type="evidence" value="ECO:0007669"/>
    <property type="project" value="TreeGrafter"/>
</dbReference>
<comment type="similarity">
    <text evidence="1">Belongs to the Bcl-2 family.</text>
</comment>
<keyword evidence="2" id="KW-0053">Apoptosis</keyword>
<dbReference type="GO" id="GO:0008630">
    <property type="term" value="P:intrinsic apoptotic signaling pathway in response to DNA damage"/>
    <property type="evidence" value="ECO:0007669"/>
    <property type="project" value="TreeGrafter"/>
</dbReference>
<evidence type="ECO:0000313" key="6">
    <source>
        <dbReference type="EnsemblMetazoa" id="XP_038048917.1"/>
    </source>
</evidence>
<dbReference type="GO" id="GO:0001836">
    <property type="term" value="P:release of cytochrome c from mitochondria"/>
    <property type="evidence" value="ECO:0007669"/>
    <property type="project" value="TreeGrafter"/>
</dbReference>
<name>A0A913ZAW0_PATMI</name>
<dbReference type="EnsemblMetazoa" id="XM_038192989.1">
    <property type="protein sequence ID" value="XP_038048917.1"/>
    <property type="gene ID" value="LOC119722721"/>
</dbReference>
<dbReference type="AlphaFoldDB" id="A0A913ZAW0"/>
<evidence type="ECO:0000313" key="7">
    <source>
        <dbReference type="Proteomes" id="UP000887568"/>
    </source>
</evidence>
<dbReference type="InterPro" id="IPR036834">
    <property type="entry name" value="Bcl-2-like_sf"/>
</dbReference>
<dbReference type="Pfam" id="PF00452">
    <property type="entry name" value="Bcl-2"/>
    <property type="match status" value="1"/>
</dbReference>
<dbReference type="GO" id="GO:0042981">
    <property type="term" value="P:regulation of apoptotic process"/>
    <property type="evidence" value="ECO:0007669"/>
    <property type="project" value="InterPro"/>
</dbReference>
<feature type="transmembrane region" description="Helical" evidence="4">
    <location>
        <begin position="274"/>
        <end position="294"/>
    </location>
</feature>
<dbReference type="InterPro" id="IPR026298">
    <property type="entry name" value="Bcl-2_fam"/>
</dbReference>
<dbReference type="SMART" id="SM00337">
    <property type="entry name" value="BCL"/>
    <property type="match status" value="1"/>
</dbReference>
<dbReference type="RefSeq" id="XP_038048917.1">
    <property type="nucleotide sequence ID" value="XM_038192989.1"/>
</dbReference>
<dbReference type="InterPro" id="IPR046371">
    <property type="entry name" value="Bcl-2_BH1-3"/>
</dbReference>
<dbReference type="GO" id="GO:0015288">
    <property type="term" value="F:porin activity"/>
    <property type="evidence" value="ECO:0007669"/>
    <property type="project" value="TreeGrafter"/>
</dbReference>
<dbReference type="CDD" id="cd06845">
    <property type="entry name" value="Bcl-2_like"/>
    <property type="match status" value="1"/>
</dbReference>
<dbReference type="GO" id="GO:0005741">
    <property type="term" value="C:mitochondrial outer membrane"/>
    <property type="evidence" value="ECO:0007669"/>
    <property type="project" value="TreeGrafter"/>
</dbReference>
<keyword evidence="4" id="KW-0812">Transmembrane</keyword>
<dbReference type="OrthoDB" id="6020735at2759"/>
<organism evidence="6 7">
    <name type="scientific">Patiria miniata</name>
    <name type="common">Bat star</name>
    <name type="synonym">Asterina miniata</name>
    <dbReference type="NCBI Taxonomy" id="46514"/>
    <lineage>
        <taxon>Eukaryota</taxon>
        <taxon>Metazoa</taxon>
        <taxon>Echinodermata</taxon>
        <taxon>Eleutherozoa</taxon>
        <taxon>Asterozoa</taxon>
        <taxon>Asteroidea</taxon>
        <taxon>Valvatacea</taxon>
        <taxon>Valvatida</taxon>
        <taxon>Asterinidae</taxon>
        <taxon>Patiria</taxon>
    </lineage>
</organism>
<feature type="region of interest" description="Disordered" evidence="3">
    <location>
        <begin position="31"/>
        <end position="57"/>
    </location>
</feature>
<dbReference type="PANTHER" id="PTHR11256:SF41">
    <property type="entry name" value="BCL-2 HOMOLOGOUS ANTAGONIST_KILLER"/>
    <property type="match status" value="1"/>
</dbReference>
<dbReference type="PRINTS" id="PR01862">
    <property type="entry name" value="BCL2FAMILY"/>
</dbReference>
<evidence type="ECO:0000259" key="5">
    <source>
        <dbReference type="SMART" id="SM00337"/>
    </source>
</evidence>
<dbReference type="PROSITE" id="PS50062">
    <property type="entry name" value="BCL2_FAMILY"/>
    <property type="match status" value="1"/>
</dbReference>
<evidence type="ECO:0000256" key="2">
    <source>
        <dbReference type="ARBA" id="ARBA00022703"/>
    </source>
</evidence>
<dbReference type="Proteomes" id="UP000887568">
    <property type="component" value="Unplaced"/>
</dbReference>